<dbReference type="RefSeq" id="WP_091768747.1">
    <property type="nucleotide sequence ID" value="NZ_FNHG01000006.1"/>
</dbReference>
<dbReference type="GO" id="GO:0006207">
    <property type="term" value="P:'de novo' pyrimidine nucleobase biosynthetic process"/>
    <property type="evidence" value="ECO:0007669"/>
    <property type="project" value="InterPro"/>
</dbReference>
<evidence type="ECO:0000313" key="12">
    <source>
        <dbReference type="EMBL" id="SDM16931.1"/>
    </source>
</evidence>
<feature type="binding site" evidence="7 9">
    <location>
        <position position="35"/>
    </location>
    <ligand>
        <name>substrate</name>
    </ligand>
</feature>
<keyword evidence="5 7" id="KW-0456">Lyase</keyword>
<dbReference type="STRING" id="144026.SAMN04488568_10622"/>
<accession>A0A1G9R1B6</accession>
<dbReference type="Gene3D" id="3.20.20.70">
    <property type="entry name" value="Aldolase class I"/>
    <property type="match status" value="1"/>
</dbReference>
<dbReference type="GO" id="GO:0005829">
    <property type="term" value="C:cytosol"/>
    <property type="evidence" value="ECO:0007669"/>
    <property type="project" value="TreeGrafter"/>
</dbReference>
<evidence type="ECO:0000256" key="10">
    <source>
        <dbReference type="RuleBase" id="RU000512"/>
    </source>
</evidence>
<evidence type="ECO:0000256" key="3">
    <source>
        <dbReference type="ARBA" id="ARBA00022793"/>
    </source>
</evidence>
<feature type="active site" description="For OMPdecase activity" evidence="8">
    <location>
        <position position="64"/>
    </location>
</feature>
<evidence type="ECO:0000256" key="6">
    <source>
        <dbReference type="ARBA" id="ARBA00049157"/>
    </source>
</evidence>
<keyword evidence="4 7" id="KW-0665">Pyrimidine biosynthesis</keyword>
<feature type="binding site" evidence="7 9">
    <location>
        <position position="187"/>
    </location>
    <ligand>
        <name>substrate</name>
    </ligand>
</feature>
<feature type="binding site" evidence="7 9">
    <location>
        <position position="13"/>
    </location>
    <ligand>
        <name>substrate</name>
    </ligand>
</feature>
<dbReference type="CDD" id="cd04725">
    <property type="entry name" value="OMP_decarboxylase_like"/>
    <property type="match status" value="1"/>
</dbReference>
<evidence type="ECO:0000256" key="9">
    <source>
        <dbReference type="PIRSR" id="PIRSR614732-2"/>
    </source>
</evidence>
<keyword evidence="13" id="KW-1185">Reference proteome</keyword>
<comment type="similarity">
    <text evidence="7">Belongs to the OMP decarboxylase family. Type 1 subfamily.</text>
</comment>
<dbReference type="InterPro" id="IPR001754">
    <property type="entry name" value="OMPdeCOase_dom"/>
</dbReference>
<feature type="binding site" evidence="7 9">
    <location>
        <position position="117"/>
    </location>
    <ligand>
        <name>substrate</name>
    </ligand>
</feature>
<keyword evidence="3 7" id="KW-0210">Decarboxylase</keyword>
<evidence type="ECO:0000313" key="13">
    <source>
        <dbReference type="Proteomes" id="UP000199759"/>
    </source>
</evidence>
<feature type="binding site" evidence="7 9">
    <location>
        <position position="207"/>
    </location>
    <ligand>
        <name>substrate</name>
    </ligand>
</feature>
<evidence type="ECO:0000256" key="4">
    <source>
        <dbReference type="ARBA" id="ARBA00022975"/>
    </source>
</evidence>
<evidence type="ECO:0000256" key="5">
    <source>
        <dbReference type="ARBA" id="ARBA00023239"/>
    </source>
</evidence>
<protein>
    <recommendedName>
        <fullName evidence="7">Orotidine 5'-phosphate decarboxylase</fullName>
        <ecNumber evidence="7">4.1.1.23</ecNumber>
    </recommendedName>
    <alternativeName>
        <fullName evidence="7">OMP decarboxylase</fullName>
        <shortName evidence="7">OMPDCase</shortName>
        <shortName evidence="7">OMPdecase</shortName>
    </alternativeName>
</protein>
<comment type="pathway">
    <text evidence="2 7 10">Pyrimidine metabolism; UMP biosynthesis via de novo pathway; UMP from orotate: step 2/2.</text>
</comment>
<dbReference type="Proteomes" id="UP000199759">
    <property type="component" value="Unassembled WGS sequence"/>
</dbReference>
<dbReference type="GO" id="GO:0004590">
    <property type="term" value="F:orotidine-5'-phosphate decarboxylase activity"/>
    <property type="evidence" value="ECO:0007669"/>
    <property type="project" value="UniProtKB-UniRule"/>
</dbReference>
<proteinExistence type="inferred from homology"/>
<dbReference type="UniPathway" id="UPA00070">
    <property type="reaction ID" value="UER00120"/>
</dbReference>
<feature type="active site" description="For OMPdecase activity" evidence="8">
    <location>
        <position position="67"/>
    </location>
</feature>
<dbReference type="InterPro" id="IPR013785">
    <property type="entry name" value="Aldolase_TIM"/>
</dbReference>
<dbReference type="GO" id="GO:0044205">
    <property type="term" value="P:'de novo' UMP biosynthetic process"/>
    <property type="evidence" value="ECO:0007669"/>
    <property type="project" value="UniProtKB-UniRule"/>
</dbReference>
<dbReference type="InterPro" id="IPR011060">
    <property type="entry name" value="RibuloseP-bd_barrel"/>
</dbReference>
<dbReference type="SUPFAM" id="SSF51366">
    <property type="entry name" value="Ribulose-phoshate binding barrel"/>
    <property type="match status" value="1"/>
</dbReference>
<dbReference type="HAMAP" id="MF_01200_B">
    <property type="entry name" value="OMPdecase_type1_B"/>
    <property type="match status" value="1"/>
</dbReference>
<dbReference type="InterPro" id="IPR047596">
    <property type="entry name" value="OMPdecase_bac"/>
</dbReference>
<feature type="active site" description="Proton donor" evidence="7">
    <location>
        <position position="64"/>
    </location>
</feature>
<dbReference type="EMBL" id="FNHG01000006">
    <property type="protein sequence ID" value="SDM16931.1"/>
    <property type="molecule type" value="Genomic_DNA"/>
</dbReference>
<feature type="active site" description="For OMPdecase activity" evidence="8">
    <location>
        <position position="62"/>
    </location>
</feature>
<organism evidence="12 13">
    <name type="scientific">Maricaulis salignorans</name>
    <dbReference type="NCBI Taxonomy" id="144026"/>
    <lineage>
        <taxon>Bacteria</taxon>
        <taxon>Pseudomonadati</taxon>
        <taxon>Pseudomonadota</taxon>
        <taxon>Alphaproteobacteria</taxon>
        <taxon>Maricaulales</taxon>
        <taxon>Maricaulaceae</taxon>
        <taxon>Maricaulis</taxon>
    </lineage>
</organism>
<dbReference type="PROSITE" id="PS00156">
    <property type="entry name" value="OMPDECASE"/>
    <property type="match status" value="1"/>
</dbReference>
<dbReference type="OrthoDB" id="9806203at2"/>
<reference evidence="12 13" key="1">
    <citation type="submission" date="2016-10" db="EMBL/GenBank/DDBJ databases">
        <authorList>
            <person name="de Groot N.N."/>
        </authorList>
    </citation>
    <scope>NUCLEOTIDE SEQUENCE [LARGE SCALE GENOMIC DNA]</scope>
    <source>
        <strain evidence="12 13">DSM 16077</strain>
    </source>
</reference>
<name>A0A1G9R1B6_9PROT</name>
<feature type="binding site" evidence="7">
    <location>
        <begin position="62"/>
        <end position="71"/>
    </location>
    <ligand>
        <name>substrate</name>
    </ligand>
</feature>
<sequence>MLQADPRLIVALDKPTVSDAWALIEALGDTVNFYKIGLQLIPIGGMELSTRLKQAGKQVFLDYKLHDIPATVEKATRSLADTGADLLTVHAEPAVMRAAVAGRGDSGLKILGVTVMTCYDDEMLTEMGYAFGARDLVMRRVEQSLEAGVDGIVASAHEAAGIRQKFGGDFLIVTPGIRPAGAAADDQKRVATPGSALHDGSTHLVIGRPINAATDPAAAARAIIAEMAAAAPQPATA</sequence>
<feature type="domain" description="Orotidine 5'-phosphate decarboxylase" evidence="11">
    <location>
        <begin position="7"/>
        <end position="223"/>
    </location>
</feature>
<evidence type="ECO:0000256" key="2">
    <source>
        <dbReference type="ARBA" id="ARBA00004861"/>
    </source>
</evidence>
<gene>
    <name evidence="7" type="primary">pyrF</name>
    <name evidence="12" type="ORF">SAMN04488568_10622</name>
</gene>
<dbReference type="AlphaFoldDB" id="A0A1G9R1B6"/>
<dbReference type="PANTHER" id="PTHR32119:SF2">
    <property type="entry name" value="OROTIDINE 5'-PHOSPHATE DECARBOXYLASE"/>
    <property type="match status" value="1"/>
</dbReference>
<evidence type="ECO:0000256" key="8">
    <source>
        <dbReference type="PIRSR" id="PIRSR614732-1"/>
    </source>
</evidence>
<evidence type="ECO:0000256" key="7">
    <source>
        <dbReference type="HAMAP-Rule" id="MF_01200"/>
    </source>
</evidence>
<comment type="catalytic activity">
    <reaction evidence="6 7 10">
        <text>orotidine 5'-phosphate + H(+) = UMP + CO2</text>
        <dbReference type="Rhea" id="RHEA:11596"/>
        <dbReference type="ChEBI" id="CHEBI:15378"/>
        <dbReference type="ChEBI" id="CHEBI:16526"/>
        <dbReference type="ChEBI" id="CHEBI:57538"/>
        <dbReference type="ChEBI" id="CHEBI:57865"/>
        <dbReference type="EC" id="4.1.1.23"/>
    </reaction>
</comment>
<dbReference type="PANTHER" id="PTHR32119">
    <property type="entry name" value="OROTIDINE 5'-PHOSPHATE DECARBOXYLASE"/>
    <property type="match status" value="1"/>
</dbReference>
<dbReference type="InterPro" id="IPR014732">
    <property type="entry name" value="OMPdecase"/>
</dbReference>
<dbReference type="SMART" id="SM00934">
    <property type="entry name" value="OMPdecase"/>
    <property type="match status" value="1"/>
</dbReference>
<dbReference type="NCBIfam" id="NF001273">
    <property type="entry name" value="PRK00230.1"/>
    <property type="match status" value="1"/>
</dbReference>
<evidence type="ECO:0000256" key="1">
    <source>
        <dbReference type="ARBA" id="ARBA00002356"/>
    </source>
</evidence>
<feature type="binding site" evidence="7 9">
    <location>
        <position position="178"/>
    </location>
    <ligand>
        <name>substrate</name>
    </ligand>
</feature>
<dbReference type="InterPro" id="IPR018089">
    <property type="entry name" value="OMPdecase_AS"/>
</dbReference>
<dbReference type="EC" id="4.1.1.23" evidence="7"/>
<evidence type="ECO:0000259" key="11">
    <source>
        <dbReference type="SMART" id="SM00934"/>
    </source>
</evidence>
<dbReference type="Pfam" id="PF00215">
    <property type="entry name" value="OMPdecase"/>
    <property type="match status" value="1"/>
</dbReference>
<comment type="subunit">
    <text evidence="7">Homodimer.</text>
</comment>
<dbReference type="NCBIfam" id="TIGR01740">
    <property type="entry name" value="pyrF"/>
    <property type="match status" value="1"/>
</dbReference>
<feature type="binding site" evidence="7 9">
    <location>
        <position position="208"/>
    </location>
    <ligand>
        <name>substrate</name>
    </ligand>
</feature>
<comment type="function">
    <text evidence="1 7">Catalyzes the decarboxylation of orotidine 5'-monophosphate (OMP) to uridine 5'-monophosphate (UMP).</text>
</comment>